<accession>A0ABU9X7W3</accession>
<organism evidence="5 6">
    <name type="scientific">Psychrobacter saeujeotis</name>
    <dbReference type="NCBI Taxonomy" id="3143436"/>
    <lineage>
        <taxon>Bacteria</taxon>
        <taxon>Pseudomonadati</taxon>
        <taxon>Pseudomonadota</taxon>
        <taxon>Gammaproteobacteria</taxon>
        <taxon>Moraxellales</taxon>
        <taxon>Moraxellaceae</taxon>
        <taxon>Psychrobacter</taxon>
    </lineage>
</organism>
<protein>
    <submittedName>
        <fullName evidence="5">Helix-turn-helix domain-containing protein</fullName>
    </submittedName>
</protein>
<evidence type="ECO:0000256" key="2">
    <source>
        <dbReference type="ARBA" id="ARBA00023125"/>
    </source>
</evidence>
<comment type="caution">
    <text evidence="5">The sequence shown here is derived from an EMBL/GenBank/DDBJ whole genome shotgun (WGS) entry which is preliminary data.</text>
</comment>
<dbReference type="Pfam" id="PF14525">
    <property type="entry name" value="AraC_binding_2"/>
    <property type="match status" value="1"/>
</dbReference>
<gene>
    <name evidence="5" type="ORF">AAIR29_07570</name>
</gene>
<dbReference type="PANTHER" id="PTHR43280">
    <property type="entry name" value="ARAC-FAMILY TRANSCRIPTIONAL REGULATOR"/>
    <property type="match status" value="1"/>
</dbReference>
<dbReference type="RefSeq" id="WP_299219295.1">
    <property type="nucleotide sequence ID" value="NZ_JBDGHN010000002.1"/>
</dbReference>
<keyword evidence="6" id="KW-1185">Reference proteome</keyword>
<evidence type="ECO:0000256" key="1">
    <source>
        <dbReference type="ARBA" id="ARBA00023015"/>
    </source>
</evidence>
<feature type="domain" description="HTH araC/xylS-type" evidence="4">
    <location>
        <begin position="230"/>
        <end position="329"/>
    </location>
</feature>
<name>A0ABU9X7W3_9GAMM</name>
<dbReference type="InterPro" id="IPR035418">
    <property type="entry name" value="AraC-bd_2"/>
</dbReference>
<sequence>MEHSQGISKKLYEHIDNTSSTQKPVKPLLNADSWQNAISDTYFDLKVQVKNPNQFTGQLQQASLAQMGISGYIADSVHYQRSGQDVSRACDSILLTFPLNGSVCFEQQKRQLTCHPGQFFIELSHQPYQFYHTETVKLQVLKVPIARLENHQRLIEQYFAQAITTEQGSGRLLNHQINHALHLATNFTLSSTESQFLEQQLLDLIIHTLHRPTLSLADSQNSTIKAAHLQRIEDFIHFNLANPQISPKLVSQSCHISERYIYLLFQNLPYSFSEWVKLTRLLAANKLLTKANYSSVAEVAYQVGFTDQSYFSRIYKQHFGFSPKDTPFNETKPYEHGANAN</sequence>
<dbReference type="EMBL" id="JBDGHN010000002">
    <property type="protein sequence ID" value="MEN2751491.1"/>
    <property type="molecule type" value="Genomic_DNA"/>
</dbReference>
<dbReference type="Gene3D" id="1.10.10.60">
    <property type="entry name" value="Homeodomain-like"/>
    <property type="match status" value="1"/>
</dbReference>
<evidence type="ECO:0000256" key="3">
    <source>
        <dbReference type="ARBA" id="ARBA00023163"/>
    </source>
</evidence>
<evidence type="ECO:0000313" key="6">
    <source>
        <dbReference type="Proteomes" id="UP001461960"/>
    </source>
</evidence>
<keyword evidence="1" id="KW-0805">Transcription regulation</keyword>
<dbReference type="InterPro" id="IPR009057">
    <property type="entry name" value="Homeodomain-like_sf"/>
</dbReference>
<proteinExistence type="predicted"/>
<evidence type="ECO:0000313" key="5">
    <source>
        <dbReference type="EMBL" id="MEN2751491.1"/>
    </source>
</evidence>
<dbReference type="SUPFAM" id="SSF46689">
    <property type="entry name" value="Homeodomain-like"/>
    <property type="match status" value="1"/>
</dbReference>
<dbReference type="Pfam" id="PF12833">
    <property type="entry name" value="HTH_18"/>
    <property type="match status" value="1"/>
</dbReference>
<evidence type="ECO:0000259" key="4">
    <source>
        <dbReference type="PROSITE" id="PS01124"/>
    </source>
</evidence>
<dbReference type="Proteomes" id="UP001461960">
    <property type="component" value="Unassembled WGS sequence"/>
</dbReference>
<dbReference type="InterPro" id="IPR020449">
    <property type="entry name" value="Tscrpt_reg_AraC-type_HTH"/>
</dbReference>
<dbReference type="PANTHER" id="PTHR43280:SF31">
    <property type="entry name" value="TRANSCRIPTIONAL REGULATORY PROTEIN"/>
    <property type="match status" value="1"/>
</dbReference>
<dbReference type="PRINTS" id="PR00032">
    <property type="entry name" value="HTHARAC"/>
</dbReference>
<dbReference type="SMART" id="SM00342">
    <property type="entry name" value="HTH_ARAC"/>
    <property type="match status" value="1"/>
</dbReference>
<dbReference type="InterPro" id="IPR018060">
    <property type="entry name" value="HTH_AraC"/>
</dbReference>
<dbReference type="PROSITE" id="PS01124">
    <property type="entry name" value="HTH_ARAC_FAMILY_2"/>
    <property type="match status" value="1"/>
</dbReference>
<keyword evidence="2" id="KW-0238">DNA-binding</keyword>
<keyword evidence="3" id="KW-0804">Transcription</keyword>
<reference evidence="5 6" key="1">
    <citation type="submission" date="2024-05" db="EMBL/GenBank/DDBJ databases">
        <authorList>
            <person name="Kim H.-Y."/>
            <person name="Kim E."/>
            <person name="Cai Y."/>
            <person name="Yang S.-M."/>
            <person name="Lee W."/>
        </authorList>
    </citation>
    <scope>NUCLEOTIDE SEQUENCE [LARGE SCALE GENOMIC DNA]</scope>
    <source>
        <strain evidence="5 6">FBL11</strain>
    </source>
</reference>